<reference evidence="2" key="1">
    <citation type="submission" date="2016-11" db="EMBL/GenBank/DDBJ databases">
        <authorList>
            <person name="Varghese N."/>
            <person name="Submissions S."/>
        </authorList>
    </citation>
    <scope>NUCLEOTIDE SEQUENCE [LARGE SCALE GENOMIC DNA]</scope>
    <source>
        <strain evidence="2">DSM 29440</strain>
    </source>
</reference>
<proteinExistence type="predicted"/>
<dbReference type="EMBL" id="FSRL01000001">
    <property type="protein sequence ID" value="SIN85120.1"/>
    <property type="molecule type" value="Genomic_DNA"/>
</dbReference>
<sequence length="193" mass="20213">MSDPRSALGGAVYQGYAKVIEAGAQGMLTLRGDLASPEMAKAVKAASGQGMPFRRRIEGGLGGGAAWASPDELLLFCDYAAAPDALEKARKALAGQHFLAVDVSDARAVFTVEGGPVRDLLAKLCPADMSPEVLALGEYRRSHIGQVAAAFWLVSEEKAVIVCFRSVAQYMFDLLGKAAEPGSELGYFAATAS</sequence>
<dbReference type="InterPro" id="IPR007375">
    <property type="entry name" value="SoxG"/>
</dbReference>
<dbReference type="STRING" id="1217970.SAMN05444002_0999"/>
<evidence type="ECO:0000313" key="2">
    <source>
        <dbReference type="Proteomes" id="UP000184932"/>
    </source>
</evidence>
<dbReference type="AlphaFoldDB" id="A0A1N6EQ59"/>
<organism evidence="1 2">
    <name type="scientific">Vannielia litorea</name>
    <dbReference type="NCBI Taxonomy" id="1217970"/>
    <lineage>
        <taxon>Bacteria</taxon>
        <taxon>Pseudomonadati</taxon>
        <taxon>Pseudomonadota</taxon>
        <taxon>Alphaproteobacteria</taxon>
        <taxon>Rhodobacterales</taxon>
        <taxon>Paracoccaceae</taxon>
        <taxon>Vannielia</taxon>
    </lineage>
</organism>
<evidence type="ECO:0000313" key="1">
    <source>
        <dbReference type="EMBL" id="SIN85120.1"/>
    </source>
</evidence>
<dbReference type="Gene3D" id="3.30.70.1520">
    <property type="entry name" value="Heterotetrameric sarcosine oxidase"/>
    <property type="match status" value="1"/>
</dbReference>
<dbReference type="Pfam" id="PF04268">
    <property type="entry name" value="SoxG"/>
    <property type="match status" value="1"/>
</dbReference>
<gene>
    <name evidence="1" type="ORF">SAMN05444002_0999</name>
</gene>
<keyword evidence="2" id="KW-1185">Reference proteome</keyword>
<dbReference type="SUPFAM" id="SSF103025">
    <property type="entry name" value="Folate-binding domain"/>
    <property type="match status" value="1"/>
</dbReference>
<name>A0A1N6EQ59_9RHOB</name>
<accession>A0A1N6EQ59</accession>
<dbReference type="InterPro" id="IPR027266">
    <property type="entry name" value="TrmE/GcvT-like"/>
</dbReference>
<dbReference type="OrthoDB" id="9814782at2"/>
<dbReference type="Proteomes" id="UP000184932">
    <property type="component" value="Unassembled WGS sequence"/>
</dbReference>
<protein>
    <submittedName>
        <fullName evidence="1">Sarcosine oxidase subunit gamma</fullName>
    </submittedName>
</protein>
<dbReference type="Gene3D" id="3.30.1360.120">
    <property type="entry name" value="Probable tRNA modification gtpase trme, domain 1"/>
    <property type="match status" value="1"/>
</dbReference>